<dbReference type="AlphaFoldDB" id="A0A8J6TLC9"/>
<reference evidence="1 2" key="1">
    <citation type="submission" date="2020-08" db="EMBL/GenBank/DDBJ databases">
        <title>Bridging the membrane lipid divide: bacteria of the FCB group superphylum have the potential to synthesize archaeal ether lipids.</title>
        <authorList>
            <person name="Villanueva L."/>
            <person name="Von Meijenfeldt F.A.B."/>
            <person name="Westbye A.B."/>
            <person name="Yadav S."/>
            <person name="Hopmans E.C."/>
            <person name="Dutilh B.E."/>
            <person name="Sinninghe Damste J.S."/>
        </authorList>
    </citation>
    <scope>NUCLEOTIDE SEQUENCE [LARGE SCALE GENOMIC DNA]</scope>
    <source>
        <strain evidence="1">NIOZ-UU30</strain>
    </source>
</reference>
<proteinExistence type="predicted"/>
<evidence type="ECO:0000313" key="1">
    <source>
        <dbReference type="EMBL" id="MBC8360156.1"/>
    </source>
</evidence>
<accession>A0A8J6TLC9</accession>
<comment type="caution">
    <text evidence="1">The sequence shown here is derived from an EMBL/GenBank/DDBJ whole genome shotgun (WGS) entry which is preliminary data.</text>
</comment>
<sequence>MHLNYPGERTFRETVPGAKKKGDVWIVSLANSMSLDEADEILSIMADGAPGRKYRKY</sequence>
<protein>
    <submittedName>
        <fullName evidence="1">Uncharacterized protein</fullName>
    </submittedName>
</protein>
<name>A0A8J6TLC9_9BACT</name>
<dbReference type="EMBL" id="JACNJH010000070">
    <property type="protein sequence ID" value="MBC8360156.1"/>
    <property type="molecule type" value="Genomic_DNA"/>
</dbReference>
<dbReference type="Proteomes" id="UP000603434">
    <property type="component" value="Unassembled WGS sequence"/>
</dbReference>
<evidence type="ECO:0000313" key="2">
    <source>
        <dbReference type="Proteomes" id="UP000603434"/>
    </source>
</evidence>
<organism evidence="1 2">
    <name type="scientific">Candidatus Desulfatibia profunda</name>
    <dbReference type="NCBI Taxonomy" id="2841695"/>
    <lineage>
        <taxon>Bacteria</taxon>
        <taxon>Pseudomonadati</taxon>
        <taxon>Thermodesulfobacteriota</taxon>
        <taxon>Desulfobacteria</taxon>
        <taxon>Desulfobacterales</taxon>
        <taxon>Desulfobacterales incertae sedis</taxon>
        <taxon>Candidatus Desulfatibia</taxon>
    </lineage>
</organism>
<gene>
    <name evidence="1" type="ORF">H8E23_01995</name>
</gene>